<proteinExistence type="inferred from homology"/>
<dbReference type="InterPro" id="IPR013325">
    <property type="entry name" value="RNA_pol_sigma_r2"/>
</dbReference>
<dbReference type="SUPFAM" id="SSF88946">
    <property type="entry name" value="Sigma2 domain of RNA polymerase sigma factors"/>
    <property type="match status" value="1"/>
</dbReference>
<organism evidence="7 8">
    <name type="scientific">Fuerstiella marisgermanici</name>
    <dbReference type="NCBI Taxonomy" id="1891926"/>
    <lineage>
        <taxon>Bacteria</taxon>
        <taxon>Pseudomonadati</taxon>
        <taxon>Planctomycetota</taxon>
        <taxon>Planctomycetia</taxon>
        <taxon>Planctomycetales</taxon>
        <taxon>Planctomycetaceae</taxon>
        <taxon>Fuerstiella</taxon>
    </lineage>
</organism>
<protein>
    <submittedName>
        <fullName evidence="7">Sigma-24</fullName>
    </submittedName>
</protein>
<feature type="domain" description="RNA polymerase sigma factor 70 region 4 type 2" evidence="6">
    <location>
        <begin position="132"/>
        <end position="182"/>
    </location>
</feature>
<dbReference type="InterPro" id="IPR013324">
    <property type="entry name" value="RNA_pol_sigma_r3/r4-like"/>
</dbReference>
<dbReference type="STRING" id="1891926.Fuma_01722"/>
<keyword evidence="2" id="KW-0805">Transcription regulation</keyword>
<evidence type="ECO:0000313" key="8">
    <source>
        <dbReference type="Proteomes" id="UP000187735"/>
    </source>
</evidence>
<dbReference type="RefSeq" id="WP_077023777.1">
    <property type="nucleotide sequence ID" value="NZ_CP017641.1"/>
</dbReference>
<evidence type="ECO:0000259" key="6">
    <source>
        <dbReference type="Pfam" id="PF08281"/>
    </source>
</evidence>
<dbReference type="Proteomes" id="UP000187735">
    <property type="component" value="Chromosome"/>
</dbReference>
<evidence type="ECO:0000313" key="7">
    <source>
        <dbReference type="EMBL" id="APZ92118.1"/>
    </source>
</evidence>
<sequence length="192" mass="21560">MPLTEKDRKLVNDLLSGASGAWNLFVDRYANLIVQVIRHTASAHSLKLNADDVDDLTAEVFTALLDRNLAAIRAFRGRSSFATYLTVIVRRVVLRKLTQRRYLQAFGHVKAHQASFAETADDGSANRVDAKDEVDSLMTRLPQNLRSVVESFYLEGKSYREISRLLSLPKNSIGPMIARAKDLLRSREPESS</sequence>
<evidence type="ECO:0000256" key="3">
    <source>
        <dbReference type="ARBA" id="ARBA00023082"/>
    </source>
</evidence>
<dbReference type="Pfam" id="PF04542">
    <property type="entry name" value="Sigma70_r2"/>
    <property type="match status" value="1"/>
</dbReference>
<dbReference type="PANTHER" id="PTHR43133:SF51">
    <property type="entry name" value="RNA POLYMERASE SIGMA FACTOR"/>
    <property type="match status" value="1"/>
</dbReference>
<dbReference type="GO" id="GO:0006352">
    <property type="term" value="P:DNA-templated transcription initiation"/>
    <property type="evidence" value="ECO:0007669"/>
    <property type="project" value="InterPro"/>
</dbReference>
<evidence type="ECO:0000256" key="4">
    <source>
        <dbReference type="ARBA" id="ARBA00023163"/>
    </source>
</evidence>
<keyword evidence="3" id="KW-0731">Sigma factor</keyword>
<evidence type="ECO:0000256" key="2">
    <source>
        <dbReference type="ARBA" id="ARBA00023015"/>
    </source>
</evidence>
<dbReference type="Gene3D" id="1.10.1740.10">
    <property type="match status" value="1"/>
</dbReference>
<feature type="domain" description="RNA polymerase sigma-70 region 2" evidence="5">
    <location>
        <begin position="26"/>
        <end position="101"/>
    </location>
</feature>
<dbReference type="KEGG" id="fmr:Fuma_01722"/>
<dbReference type="AlphaFoldDB" id="A0A1P8WDG1"/>
<dbReference type="Gene3D" id="1.10.10.10">
    <property type="entry name" value="Winged helix-like DNA-binding domain superfamily/Winged helix DNA-binding domain"/>
    <property type="match status" value="1"/>
</dbReference>
<dbReference type="EMBL" id="CP017641">
    <property type="protein sequence ID" value="APZ92118.1"/>
    <property type="molecule type" value="Genomic_DNA"/>
</dbReference>
<reference evidence="7 8" key="1">
    <citation type="journal article" date="2016" name="Front. Microbiol.">
        <title>Fuerstia marisgermanicae gen. nov., sp. nov., an Unusual Member of the Phylum Planctomycetes from the German Wadden Sea.</title>
        <authorList>
            <person name="Kohn T."/>
            <person name="Heuer A."/>
            <person name="Jogler M."/>
            <person name="Vollmers J."/>
            <person name="Boedeker C."/>
            <person name="Bunk B."/>
            <person name="Rast P."/>
            <person name="Borchert D."/>
            <person name="Glockner I."/>
            <person name="Freese H.M."/>
            <person name="Klenk H.P."/>
            <person name="Overmann J."/>
            <person name="Kaster A.K."/>
            <person name="Rohde M."/>
            <person name="Wiegand S."/>
            <person name="Jogler C."/>
        </authorList>
    </citation>
    <scope>NUCLEOTIDE SEQUENCE [LARGE SCALE GENOMIC DNA]</scope>
    <source>
        <strain evidence="7 8">NH11</strain>
    </source>
</reference>
<dbReference type="InterPro" id="IPR036388">
    <property type="entry name" value="WH-like_DNA-bd_sf"/>
</dbReference>
<dbReference type="OrthoDB" id="260857at2"/>
<dbReference type="PANTHER" id="PTHR43133">
    <property type="entry name" value="RNA POLYMERASE ECF-TYPE SIGMA FACTO"/>
    <property type="match status" value="1"/>
</dbReference>
<keyword evidence="8" id="KW-1185">Reference proteome</keyword>
<accession>A0A1P8WDG1</accession>
<comment type="similarity">
    <text evidence="1">Belongs to the sigma-70 factor family. ECF subfamily.</text>
</comment>
<evidence type="ECO:0000259" key="5">
    <source>
        <dbReference type="Pfam" id="PF04542"/>
    </source>
</evidence>
<dbReference type="InterPro" id="IPR039425">
    <property type="entry name" value="RNA_pol_sigma-70-like"/>
</dbReference>
<keyword evidence="4" id="KW-0804">Transcription</keyword>
<gene>
    <name evidence="7" type="primary">rpoE_2</name>
    <name evidence="7" type="ORF">Fuma_01722</name>
</gene>
<evidence type="ECO:0000256" key="1">
    <source>
        <dbReference type="ARBA" id="ARBA00010641"/>
    </source>
</evidence>
<dbReference type="InterPro" id="IPR007627">
    <property type="entry name" value="RNA_pol_sigma70_r2"/>
</dbReference>
<dbReference type="InterPro" id="IPR014284">
    <property type="entry name" value="RNA_pol_sigma-70_dom"/>
</dbReference>
<dbReference type="GO" id="GO:0016987">
    <property type="term" value="F:sigma factor activity"/>
    <property type="evidence" value="ECO:0007669"/>
    <property type="project" value="UniProtKB-KW"/>
</dbReference>
<dbReference type="GO" id="GO:0003677">
    <property type="term" value="F:DNA binding"/>
    <property type="evidence" value="ECO:0007669"/>
    <property type="project" value="InterPro"/>
</dbReference>
<dbReference type="NCBIfam" id="TIGR02937">
    <property type="entry name" value="sigma70-ECF"/>
    <property type="match status" value="1"/>
</dbReference>
<name>A0A1P8WDG1_9PLAN</name>
<dbReference type="Pfam" id="PF08281">
    <property type="entry name" value="Sigma70_r4_2"/>
    <property type="match status" value="1"/>
</dbReference>
<dbReference type="InterPro" id="IPR013249">
    <property type="entry name" value="RNA_pol_sigma70_r4_t2"/>
</dbReference>
<dbReference type="SUPFAM" id="SSF88659">
    <property type="entry name" value="Sigma3 and sigma4 domains of RNA polymerase sigma factors"/>
    <property type="match status" value="1"/>
</dbReference>